<dbReference type="GO" id="GO:0070402">
    <property type="term" value="F:NADPH binding"/>
    <property type="evidence" value="ECO:0007669"/>
    <property type="project" value="InterPro"/>
</dbReference>
<dbReference type="Pfam" id="PF02670">
    <property type="entry name" value="DXP_reductoisom"/>
    <property type="match status" value="1"/>
</dbReference>
<dbReference type="FunFam" id="3.40.50.720:FF:000045">
    <property type="entry name" value="1-deoxy-D-xylulose 5-phosphate reductoisomerase"/>
    <property type="match status" value="1"/>
</dbReference>
<evidence type="ECO:0000256" key="9">
    <source>
        <dbReference type="HAMAP-Rule" id="MF_00183"/>
    </source>
</evidence>
<dbReference type="EMBL" id="FUWL01000005">
    <property type="protein sequence ID" value="SJZ39816.1"/>
    <property type="molecule type" value="Genomic_DNA"/>
</dbReference>
<dbReference type="EC" id="1.1.1.267" evidence="9"/>
<dbReference type="Pfam" id="PF08436">
    <property type="entry name" value="DXP_redisom_C"/>
    <property type="match status" value="1"/>
</dbReference>
<dbReference type="InterPro" id="IPR013512">
    <property type="entry name" value="DXP_reductoisomerase_N"/>
</dbReference>
<feature type="binding site" evidence="9">
    <location>
        <position position="150"/>
    </location>
    <ligand>
        <name>Mn(2+)</name>
        <dbReference type="ChEBI" id="CHEBI:29035"/>
    </ligand>
</feature>
<comment type="pathway">
    <text evidence="1 9">Isoprenoid biosynthesis; isopentenyl diphosphate biosynthesis via DXP pathway; isopentenyl diphosphate from 1-deoxy-D-xylulose 5-phosphate: step 1/6.</text>
</comment>
<feature type="binding site" evidence="9">
    <location>
        <position position="152"/>
    </location>
    <ligand>
        <name>1-deoxy-D-xylulose 5-phosphate</name>
        <dbReference type="ChEBI" id="CHEBI:57792"/>
    </ligand>
</feature>
<keyword evidence="4 9" id="KW-0521">NADP</keyword>
<dbReference type="Gene3D" id="1.10.1740.10">
    <property type="match status" value="1"/>
</dbReference>
<evidence type="ECO:0000259" key="12">
    <source>
        <dbReference type="Pfam" id="PF13288"/>
    </source>
</evidence>
<dbReference type="HAMAP" id="MF_00183">
    <property type="entry name" value="DXP_reductoisom"/>
    <property type="match status" value="1"/>
</dbReference>
<feature type="binding site" evidence="9">
    <location>
        <position position="221"/>
    </location>
    <ligand>
        <name>Mn(2+)</name>
        <dbReference type="ChEBI" id="CHEBI:29035"/>
    </ligand>
</feature>
<organism evidence="13 14">
    <name type="scientific">Porphyromonas cangingivalis</name>
    <dbReference type="NCBI Taxonomy" id="36874"/>
    <lineage>
        <taxon>Bacteria</taxon>
        <taxon>Pseudomonadati</taxon>
        <taxon>Bacteroidota</taxon>
        <taxon>Bacteroidia</taxon>
        <taxon>Bacteroidales</taxon>
        <taxon>Porphyromonadaceae</taxon>
        <taxon>Porphyromonas</taxon>
    </lineage>
</organism>
<gene>
    <name evidence="9" type="primary">dxr</name>
    <name evidence="13" type="ORF">SAMN02745205_00643</name>
</gene>
<feature type="domain" description="1-deoxy-D-xylulose 5-phosphate reductoisomerase C-terminal" evidence="11">
    <location>
        <begin position="146"/>
        <end position="229"/>
    </location>
</feature>
<feature type="binding site" evidence="9">
    <location>
        <position position="221"/>
    </location>
    <ligand>
        <name>1-deoxy-D-xylulose 5-phosphate</name>
        <dbReference type="ChEBI" id="CHEBI:57792"/>
    </ligand>
</feature>
<feature type="binding site" evidence="9">
    <location>
        <position position="218"/>
    </location>
    <ligand>
        <name>1-deoxy-D-xylulose 5-phosphate</name>
        <dbReference type="ChEBI" id="CHEBI:57792"/>
    </ligand>
</feature>
<feature type="domain" description="DXP reductoisomerase C-terminal" evidence="12">
    <location>
        <begin position="261"/>
        <end position="377"/>
    </location>
</feature>
<feature type="binding site" evidence="9">
    <location>
        <position position="40"/>
    </location>
    <ligand>
        <name>NADPH</name>
        <dbReference type="ChEBI" id="CHEBI:57783"/>
    </ligand>
</feature>
<keyword evidence="5 9" id="KW-0560">Oxidoreductase</keyword>
<evidence type="ECO:0000256" key="2">
    <source>
        <dbReference type="ARBA" id="ARBA00006825"/>
    </source>
</evidence>
<dbReference type="PIRSF" id="PIRSF006205">
    <property type="entry name" value="Dxp_reductismrs"/>
    <property type="match status" value="1"/>
</dbReference>
<feature type="binding site" evidence="9">
    <location>
        <position position="205"/>
    </location>
    <ligand>
        <name>NADPH</name>
        <dbReference type="ChEBI" id="CHEBI:57783"/>
    </ligand>
</feature>
<dbReference type="GO" id="GO:0030604">
    <property type="term" value="F:1-deoxy-D-xylulose-5-phosphate reductoisomerase activity"/>
    <property type="evidence" value="ECO:0007669"/>
    <property type="project" value="UniProtKB-UniRule"/>
</dbReference>
<feature type="binding site" evidence="9">
    <location>
        <position position="199"/>
    </location>
    <ligand>
        <name>1-deoxy-D-xylulose 5-phosphate</name>
        <dbReference type="ChEBI" id="CHEBI:57792"/>
    </ligand>
</feature>
<dbReference type="InterPro" id="IPR026877">
    <property type="entry name" value="DXPR_C"/>
</dbReference>
<dbReference type="RefSeq" id="WP_078735607.1">
    <property type="nucleotide sequence ID" value="NZ_FUWL01000005.1"/>
</dbReference>
<comment type="function">
    <text evidence="9">Catalyzes the NADPH-dependent rearrangement and reduction of 1-deoxy-D-xylulose-5-phosphate (DXP) to 2-C-methyl-D-erythritol 4-phosphate (MEP).</text>
</comment>
<dbReference type="PANTHER" id="PTHR30525">
    <property type="entry name" value="1-DEOXY-D-XYLULOSE 5-PHOSPHATE REDUCTOISOMERASE"/>
    <property type="match status" value="1"/>
</dbReference>
<dbReference type="InterPro" id="IPR003821">
    <property type="entry name" value="DXP_reductoisomerase"/>
</dbReference>
<feature type="binding site" evidence="9">
    <location>
        <position position="176"/>
    </location>
    <ligand>
        <name>1-deoxy-D-xylulose 5-phosphate</name>
        <dbReference type="ChEBI" id="CHEBI:57792"/>
    </ligand>
</feature>
<feature type="binding site" evidence="9">
    <location>
        <position position="124"/>
    </location>
    <ligand>
        <name>NADPH</name>
        <dbReference type="ChEBI" id="CHEBI:57783"/>
    </ligand>
</feature>
<comment type="caution">
    <text evidence="9">Lacks conserved residue(s) required for the propagation of feature annotation.</text>
</comment>
<protein>
    <recommendedName>
        <fullName evidence="9">1-deoxy-D-xylulose 5-phosphate reductoisomerase</fullName>
        <shortName evidence="9">DXP reductoisomerase</shortName>
        <ecNumber evidence="9">1.1.1.267</ecNumber>
    </recommendedName>
    <alternativeName>
        <fullName evidence="9">1-deoxyxylulose-5-phosphate reductoisomerase</fullName>
    </alternativeName>
    <alternativeName>
        <fullName evidence="9">2-C-methyl-D-erythritol 4-phosphate synthase</fullName>
    </alternativeName>
</protein>
<dbReference type="AlphaFoldDB" id="A0A1T4KBQ7"/>
<dbReference type="GO" id="GO:0051484">
    <property type="term" value="P:isopentenyl diphosphate biosynthetic process, methylerythritol 4-phosphate pathway involved in terpenoid biosynthetic process"/>
    <property type="evidence" value="ECO:0007669"/>
    <property type="project" value="TreeGrafter"/>
</dbReference>
<feature type="binding site" evidence="9">
    <location>
        <position position="14"/>
    </location>
    <ligand>
        <name>NADPH</name>
        <dbReference type="ChEBI" id="CHEBI:57783"/>
    </ligand>
</feature>
<proteinExistence type="inferred from homology"/>
<feature type="binding site" evidence="9">
    <location>
        <position position="126"/>
    </location>
    <ligand>
        <name>NADPH</name>
        <dbReference type="ChEBI" id="CHEBI:57783"/>
    </ligand>
</feature>
<dbReference type="UniPathway" id="UPA00056">
    <property type="reaction ID" value="UER00092"/>
</dbReference>
<keyword evidence="7 9" id="KW-0414">Isoprene biosynthesis</keyword>
<evidence type="ECO:0000313" key="14">
    <source>
        <dbReference type="Proteomes" id="UP000189956"/>
    </source>
</evidence>
<dbReference type="Pfam" id="PF13288">
    <property type="entry name" value="DXPR_C"/>
    <property type="match status" value="1"/>
</dbReference>
<dbReference type="NCBIfam" id="TIGR00243">
    <property type="entry name" value="Dxr"/>
    <property type="match status" value="1"/>
</dbReference>
<evidence type="ECO:0000313" key="13">
    <source>
        <dbReference type="EMBL" id="SJZ39816.1"/>
    </source>
</evidence>
<evidence type="ECO:0000256" key="4">
    <source>
        <dbReference type="ARBA" id="ARBA00022857"/>
    </source>
</evidence>
<keyword evidence="13" id="KW-0413">Isomerase</keyword>
<feature type="binding site" evidence="9">
    <location>
        <position position="212"/>
    </location>
    <ligand>
        <name>1-deoxy-D-xylulose 5-phosphate</name>
        <dbReference type="ChEBI" id="CHEBI:57792"/>
    </ligand>
</feature>
<dbReference type="Gene3D" id="3.40.50.720">
    <property type="entry name" value="NAD(P)-binding Rossmann-like Domain"/>
    <property type="match status" value="1"/>
</dbReference>
<evidence type="ECO:0000259" key="11">
    <source>
        <dbReference type="Pfam" id="PF08436"/>
    </source>
</evidence>
<dbReference type="InterPro" id="IPR036169">
    <property type="entry name" value="DXPR_C_sf"/>
</dbReference>
<accession>A0A1T4KBQ7</accession>
<evidence type="ECO:0000256" key="5">
    <source>
        <dbReference type="ARBA" id="ARBA00023002"/>
    </source>
</evidence>
<dbReference type="SUPFAM" id="SSF51735">
    <property type="entry name" value="NAD(P)-binding Rossmann-fold domains"/>
    <property type="match status" value="1"/>
</dbReference>
<keyword evidence="6 9" id="KW-0464">Manganese</keyword>
<sequence>MNPKKITILGSTGSIGTQALDVISRHRDLLSVYALVCHSNVDLLIHQAKEFKPQVVAIANDMQYKHLKKELSGENIEILVGNEAICDIASSYEADTVLSAMVGFAGLAPTVSAMESGRTIALANKETLVVAGELIMQLSRQQMSPIIPVDSEHSAIFQSIHGDKKDAVSHIYLTASGGPFVDYSAEQLEKVTPEQALKHPKWDMGKKVSIDSATLMNKGLEMIEAHWLFGVPPEQIEIAIHRQSIIHSMVGFKDGSVKAQLSLPDMRLPIAYGMLFPHRVDIELPLPSLKDLCQLTFETPRRDLFPCLDLAFESIEIGGTAPCVMNAANEIAVERFLAGNLSFTDIPRLIRGTMESMGSRNISNVAQLKDIDTEARQRSRAWSRHR</sequence>
<feature type="binding site" evidence="9">
    <location>
        <position position="125"/>
    </location>
    <ligand>
        <name>1-deoxy-D-xylulose 5-phosphate</name>
        <dbReference type="ChEBI" id="CHEBI:57792"/>
    </ligand>
</feature>
<comment type="catalytic activity">
    <reaction evidence="8">
        <text>2-C-methyl-D-erythritol 4-phosphate + NADP(+) = 1-deoxy-D-xylulose 5-phosphate + NADPH + H(+)</text>
        <dbReference type="Rhea" id="RHEA:13717"/>
        <dbReference type="ChEBI" id="CHEBI:15378"/>
        <dbReference type="ChEBI" id="CHEBI:57783"/>
        <dbReference type="ChEBI" id="CHEBI:57792"/>
        <dbReference type="ChEBI" id="CHEBI:58262"/>
        <dbReference type="ChEBI" id="CHEBI:58349"/>
        <dbReference type="EC" id="1.1.1.267"/>
    </reaction>
    <physiologicalReaction direction="right-to-left" evidence="8">
        <dbReference type="Rhea" id="RHEA:13719"/>
    </physiologicalReaction>
</comment>
<dbReference type="GO" id="GO:0030145">
    <property type="term" value="F:manganese ion binding"/>
    <property type="evidence" value="ECO:0007669"/>
    <property type="project" value="TreeGrafter"/>
</dbReference>
<feature type="domain" description="1-deoxy-D-xylulose 5-phosphate reductoisomerase N-terminal" evidence="10">
    <location>
        <begin position="6"/>
        <end position="132"/>
    </location>
</feature>
<comment type="cofactor">
    <cofactor evidence="9">
        <name>Mg(2+)</name>
        <dbReference type="ChEBI" id="CHEBI:18420"/>
    </cofactor>
    <cofactor evidence="9">
        <name>Mn(2+)</name>
        <dbReference type="ChEBI" id="CHEBI:29035"/>
    </cofactor>
</comment>
<dbReference type="PANTHER" id="PTHR30525:SF0">
    <property type="entry name" value="1-DEOXY-D-XYLULOSE 5-PHOSPHATE REDUCTOISOMERASE, CHLOROPLASTIC"/>
    <property type="match status" value="1"/>
</dbReference>
<feature type="binding site" evidence="9">
    <location>
        <position position="152"/>
    </location>
    <ligand>
        <name>Mn(2+)</name>
        <dbReference type="ChEBI" id="CHEBI:29035"/>
    </ligand>
</feature>
<keyword evidence="3 9" id="KW-0479">Metal-binding</keyword>
<dbReference type="InterPro" id="IPR013644">
    <property type="entry name" value="DXP_reductoisomerase_C"/>
</dbReference>
<evidence type="ECO:0000259" key="10">
    <source>
        <dbReference type="Pfam" id="PF02670"/>
    </source>
</evidence>
<keyword evidence="9" id="KW-0460">Magnesium</keyword>
<evidence type="ECO:0000256" key="6">
    <source>
        <dbReference type="ARBA" id="ARBA00023211"/>
    </source>
</evidence>
<feature type="binding site" evidence="9">
    <location>
        <position position="217"/>
    </location>
    <ligand>
        <name>1-deoxy-D-xylulose 5-phosphate</name>
        <dbReference type="ChEBI" id="CHEBI:57792"/>
    </ligand>
</feature>
<evidence type="ECO:0000256" key="3">
    <source>
        <dbReference type="ARBA" id="ARBA00022723"/>
    </source>
</evidence>
<dbReference type="SUPFAM" id="SSF69055">
    <property type="entry name" value="1-deoxy-D-xylulose-5-phosphate reductoisomerase, C-terminal domain"/>
    <property type="match status" value="1"/>
</dbReference>
<feature type="binding site" evidence="9">
    <location>
        <position position="151"/>
    </location>
    <ligand>
        <name>1-deoxy-D-xylulose 5-phosphate</name>
        <dbReference type="ChEBI" id="CHEBI:57792"/>
    </ligand>
</feature>
<evidence type="ECO:0000256" key="8">
    <source>
        <dbReference type="ARBA" id="ARBA00048543"/>
    </source>
</evidence>
<comment type="similarity">
    <text evidence="2 9">Belongs to the DXR family.</text>
</comment>
<feature type="binding site" evidence="9">
    <location>
        <position position="12"/>
    </location>
    <ligand>
        <name>NADPH</name>
        <dbReference type="ChEBI" id="CHEBI:57783"/>
    </ligand>
</feature>
<reference evidence="13 14" key="1">
    <citation type="submission" date="2017-02" db="EMBL/GenBank/DDBJ databases">
        <authorList>
            <person name="Peterson S.W."/>
        </authorList>
    </citation>
    <scope>NUCLEOTIDE SEQUENCE [LARGE SCALE GENOMIC DNA]</scope>
    <source>
        <strain evidence="13 14">ATCC 700135</strain>
    </source>
</reference>
<feature type="binding site" evidence="9">
    <location>
        <position position="15"/>
    </location>
    <ligand>
        <name>NADPH</name>
        <dbReference type="ChEBI" id="CHEBI:57783"/>
    </ligand>
</feature>
<feature type="binding site" evidence="9">
    <location>
        <position position="13"/>
    </location>
    <ligand>
        <name>NADPH</name>
        <dbReference type="ChEBI" id="CHEBI:57783"/>
    </ligand>
</feature>
<evidence type="ECO:0000256" key="1">
    <source>
        <dbReference type="ARBA" id="ARBA00005094"/>
    </source>
</evidence>
<dbReference type="GO" id="GO:0016853">
    <property type="term" value="F:isomerase activity"/>
    <property type="evidence" value="ECO:0007669"/>
    <property type="project" value="UniProtKB-KW"/>
</dbReference>
<dbReference type="NCBIfam" id="NF009114">
    <property type="entry name" value="PRK12464.1"/>
    <property type="match status" value="1"/>
</dbReference>
<name>A0A1T4KBQ7_PORCN</name>
<evidence type="ECO:0000256" key="7">
    <source>
        <dbReference type="ARBA" id="ARBA00023229"/>
    </source>
</evidence>
<dbReference type="InterPro" id="IPR036291">
    <property type="entry name" value="NAD(P)-bd_dom_sf"/>
</dbReference>
<dbReference type="Proteomes" id="UP000189956">
    <property type="component" value="Unassembled WGS sequence"/>
</dbReference>
<dbReference type="SUPFAM" id="SSF55347">
    <property type="entry name" value="Glyceraldehyde-3-phosphate dehydrogenase-like, C-terminal domain"/>
    <property type="match status" value="1"/>
</dbReference>